<evidence type="ECO:0000313" key="1">
    <source>
        <dbReference type="EMBL" id="KKN20105.1"/>
    </source>
</evidence>
<name>A0A0F9NKP8_9ZZZZ</name>
<comment type="caution">
    <text evidence="1">The sequence shown here is derived from an EMBL/GenBank/DDBJ whole genome shotgun (WGS) entry which is preliminary data.</text>
</comment>
<sequence length="144" mass="17006">MEKYCTKCQTTKSISKFYRNKNISGGLSFYCKECHNTNTAKSYAKHKQKRLVYMRKHTQELVREFIAAYGGVCECCGEDEWTFLTLDHISNNSRKPHQGMKSFSKLLELRRRGWPREEYRLHCFNCNLGRERSPGQICVHKKGR</sequence>
<dbReference type="AlphaFoldDB" id="A0A0F9NKP8"/>
<organism evidence="1">
    <name type="scientific">marine sediment metagenome</name>
    <dbReference type="NCBI Taxonomy" id="412755"/>
    <lineage>
        <taxon>unclassified sequences</taxon>
        <taxon>metagenomes</taxon>
        <taxon>ecological metagenomes</taxon>
    </lineage>
</organism>
<reference evidence="1" key="1">
    <citation type="journal article" date="2015" name="Nature">
        <title>Complex archaea that bridge the gap between prokaryotes and eukaryotes.</title>
        <authorList>
            <person name="Spang A."/>
            <person name="Saw J.H."/>
            <person name="Jorgensen S.L."/>
            <person name="Zaremba-Niedzwiedzka K."/>
            <person name="Martijn J."/>
            <person name="Lind A.E."/>
            <person name="van Eijk R."/>
            <person name="Schleper C."/>
            <person name="Guy L."/>
            <person name="Ettema T.J."/>
        </authorList>
    </citation>
    <scope>NUCLEOTIDE SEQUENCE</scope>
</reference>
<gene>
    <name evidence="1" type="ORF">LCGC14_0938880</name>
</gene>
<proteinExistence type="predicted"/>
<dbReference type="EMBL" id="LAZR01003271">
    <property type="protein sequence ID" value="KKN20105.1"/>
    <property type="molecule type" value="Genomic_DNA"/>
</dbReference>
<protein>
    <submittedName>
        <fullName evidence="1">Uncharacterized protein</fullName>
    </submittedName>
</protein>
<accession>A0A0F9NKP8</accession>